<dbReference type="Proteomes" id="UP001163603">
    <property type="component" value="Chromosome 1"/>
</dbReference>
<reference evidence="2" key="1">
    <citation type="journal article" date="2023" name="G3 (Bethesda)">
        <title>Genome assembly and association tests identify interacting loci associated with vigor, precocity, and sex in interspecific pistachio rootstocks.</title>
        <authorList>
            <person name="Palmer W."/>
            <person name="Jacygrad E."/>
            <person name="Sagayaradj S."/>
            <person name="Cavanaugh K."/>
            <person name="Han R."/>
            <person name="Bertier L."/>
            <person name="Beede B."/>
            <person name="Kafkas S."/>
            <person name="Golino D."/>
            <person name="Preece J."/>
            <person name="Michelmore R."/>
        </authorList>
    </citation>
    <scope>NUCLEOTIDE SEQUENCE [LARGE SCALE GENOMIC DNA]</scope>
</reference>
<protein>
    <submittedName>
        <fullName evidence="1">Uncharacterized protein</fullName>
    </submittedName>
</protein>
<dbReference type="EMBL" id="CM047736">
    <property type="protein sequence ID" value="KAJ0053860.1"/>
    <property type="molecule type" value="Genomic_DNA"/>
</dbReference>
<name>A0ACC0ZKT0_9ROSI</name>
<organism evidence="1 2">
    <name type="scientific">Pistacia integerrima</name>
    <dbReference type="NCBI Taxonomy" id="434235"/>
    <lineage>
        <taxon>Eukaryota</taxon>
        <taxon>Viridiplantae</taxon>
        <taxon>Streptophyta</taxon>
        <taxon>Embryophyta</taxon>
        <taxon>Tracheophyta</taxon>
        <taxon>Spermatophyta</taxon>
        <taxon>Magnoliopsida</taxon>
        <taxon>eudicotyledons</taxon>
        <taxon>Gunneridae</taxon>
        <taxon>Pentapetalae</taxon>
        <taxon>rosids</taxon>
        <taxon>malvids</taxon>
        <taxon>Sapindales</taxon>
        <taxon>Anacardiaceae</taxon>
        <taxon>Pistacia</taxon>
    </lineage>
</organism>
<proteinExistence type="predicted"/>
<keyword evidence="2" id="KW-1185">Reference proteome</keyword>
<evidence type="ECO:0000313" key="2">
    <source>
        <dbReference type="Proteomes" id="UP001163603"/>
    </source>
</evidence>
<evidence type="ECO:0000313" key="1">
    <source>
        <dbReference type="EMBL" id="KAJ0053860.1"/>
    </source>
</evidence>
<sequence length="382" mass="43590">MAEEEEVAMELEAVQAVYEEDCVVLDSYPPHLHLHIKPRTADISSQQFVEAVIDIRAGPKYPDEPPSVDLIESKGLDQKRQKHLISSIQDKACELSSCLMLVALCEVIVSLLIGCFVTVNFDDYNSNIFYIYKESVEKLSAMNHPDGDCPLCLYPLVPKDENDEVLPFMKLMSCFHCFHSDCIIQWWNWLQKEKENDASYGDTSHLIRDVRNERVEENIGNCPVCRNIFHAKDLEHVLDLVGSQSSQLRISDGPEVDDNEKLLQSDSEDMRRQKFEAILKLQEERSGLIEPKRELVVLPGMFLSQPAALPTPTTKETTEQEQREPPELEPVEMPAPAETNPTGSSNRPSTSKRWNSGTRKPRVRNPRKQVRQWVKKDNSTTD</sequence>
<accession>A0ACC0ZKT0</accession>
<gene>
    <name evidence="1" type="ORF">Pint_00102</name>
</gene>
<comment type="caution">
    <text evidence="1">The sequence shown here is derived from an EMBL/GenBank/DDBJ whole genome shotgun (WGS) entry which is preliminary data.</text>
</comment>